<dbReference type="Pfam" id="PF00196">
    <property type="entry name" value="GerE"/>
    <property type="match status" value="1"/>
</dbReference>
<dbReference type="SMART" id="SM00421">
    <property type="entry name" value="HTH_LUXR"/>
    <property type="match status" value="1"/>
</dbReference>
<dbReference type="EMBL" id="QLII01000001">
    <property type="protein sequence ID" value="RAI75919.1"/>
    <property type="molecule type" value="Genomic_DNA"/>
</dbReference>
<dbReference type="SUPFAM" id="SSF46894">
    <property type="entry name" value="C-terminal effector domain of the bipartite response regulators"/>
    <property type="match status" value="1"/>
</dbReference>
<evidence type="ECO:0000256" key="1">
    <source>
        <dbReference type="ARBA" id="ARBA00023125"/>
    </source>
</evidence>
<comment type="caution">
    <text evidence="3">The sequence shown here is derived from an EMBL/GenBank/DDBJ whole genome shotgun (WGS) entry which is preliminary data.</text>
</comment>
<dbReference type="RefSeq" id="WP_111344847.1">
    <property type="nucleotide sequence ID" value="NZ_QLII01000001.1"/>
</dbReference>
<reference evidence="3 4" key="1">
    <citation type="submission" date="2018-06" db="EMBL/GenBank/DDBJ databases">
        <title>Spirosoma sp. HMF3257 Genome sequencing and assembly.</title>
        <authorList>
            <person name="Kang H."/>
            <person name="Cha I."/>
            <person name="Kim H."/>
            <person name="Kang J."/>
            <person name="Joh K."/>
        </authorList>
    </citation>
    <scope>NUCLEOTIDE SEQUENCE [LARGE SCALE GENOMIC DNA]</scope>
    <source>
        <strain evidence="3 4">HMF3257</strain>
    </source>
</reference>
<dbReference type="AlphaFoldDB" id="A0A327NNF1"/>
<evidence type="ECO:0000259" key="2">
    <source>
        <dbReference type="PROSITE" id="PS50043"/>
    </source>
</evidence>
<dbReference type="Proteomes" id="UP000249016">
    <property type="component" value="Unassembled WGS sequence"/>
</dbReference>
<dbReference type="GO" id="GO:0003677">
    <property type="term" value="F:DNA binding"/>
    <property type="evidence" value="ECO:0007669"/>
    <property type="project" value="UniProtKB-KW"/>
</dbReference>
<protein>
    <recommendedName>
        <fullName evidence="2">HTH luxR-type domain-containing protein</fullName>
    </recommendedName>
</protein>
<dbReference type="InterPro" id="IPR016032">
    <property type="entry name" value="Sig_transdc_resp-reg_C-effctor"/>
</dbReference>
<proteinExistence type="predicted"/>
<dbReference type="InterPro" id="IPR000792">
    <property type="entry name" value="Tscrpt_reg_LuxR_C"/>
</dbReference>
<organism evidence="3 4">
    <name type="scientific">Spirosoma telluris</name>
    <dbReference type="NCBI Taxonomy" id="2183553"/>
    <lineage>
        <taxon>Bacteria</taxon>
        <taxon>Pseudomonadati</taxon>
        <taxon>Bacteroidota</taxon>
        <taxon>Cytophagia</taxon>
        <taxon>Cytophagales</taxon>
        <taxon>Cytophagaceae</taxon>
        <taxon>Spirosoma</taxon>
    </lineage>
</organism>
<accession>A0A327NNF1</accession>
<keyword evidence="4" id="KW-1185">Reference proteome</keyword>
<dbReference type="OrthoDB" id="9796655at2"/>
<evidence type="ECO:0000313" key="4">
    <source>
        <dbReference type="Proteomes" id="UP000249016"/>
    </source>
</evidence>
<evidence type="ECO:0000313" key="3">
    <source>
        <dbReference type="EMBL" id="RAI75919.1"/>
    </source>
</evidence>
<sequence>MTIRPDFSKLSFRQLDIMRLLAQGLDDNDIGTRLGLSTRTIAGHKQLILARWGLSDMADLTRIAKETFL</sequence>
<name>A0A327NNF1_9BACT</name>
<dbReference type="InterPro" id="IPR036388">
    <property type="entry name" value="WH-like_DNA-bd_sf"/>
</dbReference>
<dbReference type="InterPro" id="IPR039420">
    <property type="entry name" value="WalR-like"/>
</dbReference>
<dbReference type="GO" id="GO:0006355">
    <property type="term" value="P:regulation of DNA-templated transcription"/>
    <property type="evidence" value="ECO:0007669"/>
    <property type="project" value="InterPro"/>
</dbReference>
<gene>
    <name evidence="3" type="ORF">HMF3257_20270</name>
</gene>
<dbReference type="PRINTS" id="PR00038">
    <property type="entry name" value="HTHLUXR"/>
</dbReference>
<dbReference type="PROSITE" id="PS50043">
    <property type="entry name" value="HTH_LUXR_2"/>
    <property type="match status" value="1"/>
</dbReference>
<dbReference type="Gene3D" id="1.10.10.10">
    <property type="entry name" value="Winged helix-like DNA-binding domain superfamily/Winged helix DNA-binding domain"/>
    <property type="match status" value="1"/>
</dbReference>
<keyword evidence="1" id="KW-0238">DNA-binding</keyword>
<dbReference type="PANTHER" id="PTHR43214">
    <property type="entry name" value="TWO-COMPONENT RESPONSE REGULATOR"/>
    <property type="match status" value="1"/>
</dbReference>
<feature type="domain" description="HTH luxR-type" evidence="2">
    <location>
        <begin position="3"/>
        <end position="68"/>
    </location>
</feature>